<evidence type="ECO:0000313" key="1">
    <source>
        <dbReference type="EMBL" id="STO28752.1"/>
    </source>
</evidence>
<proteinExistence type="predicted"/>
<dbReference type="AlphaFoldDB" id="A0A377GPQ4"/>
<accession>A0A377GPQ4</accession>
<sequence>MPKNMLAFNYLLAEKPINTEISRKLSKPLLKIYNSLDRNRIPNIMLYSDFSFSDILKYITWCIELDPKKEKDKLIENEDYLIENILILNSLL</sequence>
<protein>
    <submittedName>
        <fullName evidence="1">Uncharacterized protein</fullName>
    </submittedName>
</protein>
<evidence type="ECO:0000313" key="2">
    <source>
        <dbReference type="Proteomes" id="UP000255328"/>
    </source>
</evidence>
<gene>
    <name evidence="1" type="ORF">NCTC10723_00063</name>
</gene>
<dbReference type="EMBL" id="UGGU01000002">
    <property type="protein sequence ID" value="STO28752.1"/>
    <property type="molecule type" value="Genomic_DNA"/>
</dbReference>
<name>A0A377GPQ4_9FUSO</name>
<dbReference type="RefSeq" id="WP_115268241.1">
    <property type="nucleotide sequence ID" value="NZ_UGGU01000002.1"/>
</dbReference>
<reference evidence="1 2" key="1">
    <citation type="submission" date="2018-06" db="EMBL/GenBank/DDBJ databases">
        <authorList>
            <consortium name="Pathogen Informatics"/>
            <person name="Doyle S."/>
        </authorList>
    </citation>
    <scope>NUCLEOTIDE SEQUENCE [LARGE SCALE GENOMIC DNA]</scope>
    <source>
        <strain evidence="1 2">NCTC10723</strain>
    </source>
</reference>
<keyword evidence="2" id="KW-1185">Reference proteome</keyword>
<dbReference type="Proteomes" id="UP000255328">
    <property type="component" value="Unassembled WGS sequence"/>
</dbReference>
<organism evidence="1 2">
    <name type="scientific">Fusobacterium necrogenes</name>
    <dbReference type="NCBI Taxonomy" id="858"/>
    <lineage>
        <taxon>Bacteria</taxon>
        <taxon>Fusobacteriati</taxon>
        <taxon>Fusobacteriota</taxon>
        <taxon>Fusobacteriia</taxon>
        <taxon>Fusobacteriales</taxon>
        <taxon>Fusobacteriaceae</taxon>
        <taxon>Fusobacterium</taxon>
    </lineage>
</organism>